<proteinExistence type="predicted"/>
<reference evidence="2" key="1">
    <citation type="submission" date="2014-03" db="EMBL/GenBank/DDBJ databases">
        <authorList>
            <person name="Aksoy S."/>
            <person name="Warren W."/>
            <person name="Wilson R.K."/>
        </authorList>
    </citation>
    <scope>NUCLEOTIDE SEQUENCE [LARGE SCALE GENOMIC DNA]</scope>
    <source>
        <strain evidence="2">IAEA</strain>
    </source>
</reference>
<name>A0A1B0AG38_GLOPL</name>
<protein>
    <submittedName>
        <fullName evidence="1">Uncharacterized protein</fullName>
    </submittedName>
</protein>
<dbReference type="EnsemblMetazoa" id="GPAI044621-RA">
    <property type="protein sequence ID" value="GPAI044621-PA"/>
    <property type="gene ID" value="GPAI044621"/>
</dbReference>
<organism evidence="1 2">
    <name type="scientific">Glossina pallidipes</name>
    <name type="common">Tsetse fly</name>
    <dbReference type="NCBI Taxonomy" id="7398"/>
    <lineage>
        <taxon>Eukaryota</taxon>
        <taxon>Metazoa</taxon>
        <taxon>Ecdysozoa</taxon>
        <taxon>Arthropoda</taxon>
        <taxon>Hexapoda</taxon>
        <taxon>Insecta</taxon>
        <taxon>Pterygota</taxon>
        <taxon>Neoptera</taxon>
        <taxon>Endopterygota</taxon>
        <taxon>Diptera</taxon>
        <taxon>Brachycera</taxon>
        <taxon>Muscomorpha</taxon>
        <taxon>Hippoboscoidea</taxon>
        <taxon>Glossinidae</taxon>
        <taxon>Glossina</taxon>
    </lineage>
</organism>
<evidence type="ECO:0000313" key="1">
    <source>
        <dbReference type="EnsemblMetazoa" id="GPAI044621-PA"/>
    </source>
</evidence>
<evidence type="ECO:0000313" key="2">
    <source>
        <dbReference type="Proteomes" id="UP000092445"/>
    </source>
</evidence>
<dbReference type="Proteomes" id="UP000092445">
    <property type="component" value="Unassembled WGS sequence"/>
</dbReference>
<reference evidence="1" key="2">
    <citation type="submission" date="2020-05" db="UniProtKB">
        <authorList>
            <consortium name="EnsemblMetazoa"/>
        </authorList>
    </citation>
    <scope>IDENTIFICATION</scope>
    <source>
        <strain evidence="1">IAEA</strain>
    </source>
</reference>
<dbReference type="VEuPathDB" id="VectorBase:GPAI044621"/>
<accession>A0A1B0AG38</accession>
<dbReference type="AlphaFoldDB" id="A0A1B0AG38"/>
<sequence>MQIAAHTITRSIACSKFFKIMVSFESLAAISAASLHTFAISAPVKPGVKAAILRDKSCLSKSVFNGCKCTLNMLALPLMSGAGTNICLSKRPGRNKALSRMSMRFVAAKTTTLVVVLKPSISTRS</sequence>
<keyword evidence="2" id="KW-1185">Reference proteome</keyword>